<reference evidence="1 2" key="1">
    <citation type="journal article" date="2017" name="Nat. Commun.">
        <title>Genome assembly with in vitro proximity ligation data and whole-genome triplication in lettuce.</title>
        <authorList>
            <person name="Reyes-Chin-Wo S."/>
            <person name="Wang Z."/>
            <person name="Yang X."/>
            <person name="Kozik A."/>
            <person name="Arikit S."/>
            <person name="Song C."/>
            <person name="Xia L."/>
            <person name="Froenicke L."/>
            <person name="Lavelle D.O."/>
            <person name="Truco M.J."/>
            <person name="Xia R."/>
            <person name="Zhu S."/>
            <person name="Xu C."/>
            <person name="Xu H."/>
            <person name="Xu X."/>
            <person name="Cox K."/>
            <person name="Korf I."/>
            <person name="Meyers B.C."/>
            <person name="Michelmore R.W."/>
        </authorList>
    </citation>
    <scope>NUCLEOTIDE SEQUENCE [LARGE SCALE GENOMIC DNA]</scope>
    <source>
        <strain evidence="2">cv. Salinas</strain>
        <tissue evidence="1">Seedlings</tissue>
    </source>
</reference>
<evidence type="ECO:0000313" key="1">
    <source>
        <dbReference type="EMBL" id="KAJ0221233.1"/>
    </source>
</evidence>
<dbReference type="Proteomes" id="UP000235145">
    <property type="component" value="Unassembled WGS sequence"/>
</dbReference>
<comment type="caution">
    <text evidence="1">The sequence shown here is derived from an EMBL/GenBank/DDBJ whole genome shotgun (WGS) entry which is preliminary data.</text>
</comment>
<dbReference type="EMBL" id="NBSK02000002">
    <property type="protein sequence ID" value="KAJ0221233.1"/>
    <property type="molecule type" value="Genomic_DNA"/>
</dbReference>
<gene>
    <name evidence="1" type="ORF">LSAT_V11C200061010</name>
</gene>
<proteinExistence type="predicted"/>
<keyword evidence="2" id="KW-1185">Reference proteome</keyword>
<dbReference type="AlphaFoldDB" id="A0A9R1WC87"/>
<name>A0A9R1WC87_LACSA</name>
<evidence type="ECO:0000313" key="2">
    <source>
        <dbReference type="Proteomes" id="UP000235145"/>
    </source>
</evidence>
<accession>A0A9R1WC87</accession>
<protein>
    <submittedName>
        <fullName evidence="1">Uncharacterized protein</fullName>
    </submittedName>
</protein>
<organism evidence="1 2">
    <name type="scientific">Lactuca sativa</name>
    <name type="common">Garden lettuce</name>
    <dbReference type="NCBI Taxonomy" id="4236"/>
    <lineage>
        <taxon>Eukaryota</taxon>
        <taxon>Viridiplantae</taxon>
        <taxon>Streptophyta</taxon>
        <taxon>Embryophyta</taxon>
        <taxon>Tracheophyta</taxon>
        <taxon>Spermatophyta</taxon>
        <taxon>Magnoliopsida</taxon>
        <taxon>eudicotyledons</taxon>
        <taxon>Gunneridae</taxon>
        <taxon>Pentapetalae</taxon>
        <taxon>asterids</taxon>
        <taxon>campanulids</taxon>
        <taxon>Asterales</taxon>
        <taxon>Asteraceae</taxon>
        <taxon>Cichorioideae</taxon>
        <taxon>Cichorieae</taxon>
        <taxon>Lactucinae</taxon>
        <taxon>Lactuca</taxon>
    </lineage>
</organism>
<sequence length="93" mass="10951">MHDSNPLRSYITRHGSIVDRGLLFKKKNQEHDLPTENVVTVQGFYETDNRFVEEDNAEELSLNDMTLKPKRSRKEGRTRLRELRTRRLIAALV</sequence>